<dbReference type="Pfam" id="PF13360">
    <property type="entry name" value="PQQ_2"/>
    <property type="match status" value="1"/>
</dbReference>
<dbReference type="STRING" id="1586287.BBK82_29305"/>
<dbReference type="SUPFAM" id="SSF50998">
    <property type="entry name" value="Quinoprotein alcohol dehydrogenase-like"/>
    <property type="match status" value="1"/>
</dbReference>
<feature type="chain" id="PRO_5008538356" description="Pyrrolo-quinoline quinone repeat domain-containing protein" evidence="4">
    <location>
        <begin position="23"/>
        <end position="515"/>
    </location>
</feature>
<evidence type="ECO:0000313" key="8">
    <source>
        <dbReference type="Proteomes" id="UP000093053"/>
    </source>
</evidence>
<dbReference type="Pfam" id="PF01011">
    <property type="entry name" value="PQQ"/>
    <property type="match status" value="1"/>
</dbReference>
<dbReference type="KEGG" id="led:BBK82_29305"/>
<evidence type="ECO:0000259" key="6">
    <source>
        <dbReference type="Pfam" id="PF13360"/>
    </source>
</evidence>
<evidence type="ECO:0000256" key="2">
    <source>
        <dbReference type="ARBA" id="ARBA00008156"/>
    </source>
</evidence>
<dbReference type="Gene3D" id="2.140.10.10">
    <property type="entry name" value="Quinoprotein alcohol dehydrogenase-like superfamily"/>
    <property type="match status" value="2"/>
</dbReference>
<dbReference type="SMART" id="SM00564">
    <property type="entry name" value="PQQ"/>
    <property type="match status" value="7"/>
</dbReference>
<evidence type="ECO:0000313" key="7">
    <source>
        <dbReference type="EMBL" id="ANZ39537.1"/>
    </source>
</evidence>
<evidence type="ECO:0000259" key="5">
    <source>
        <dbReference type="Pfam" id="PF01011"/>
    </source>
</evidence>
<dbReference type="InterPro" id="IPR002372">
    <property type="entry name" value="PQQ_rpt_dom"/>
</dbReference>
<feature type="signal peptide" evidence="4">
    <location>
        <begin position="1"/>
        <end position="22"/>
    </location>
</feature>
<keyword evidence="8" id="KW-1185">Reference proteome</keyword>
<dbReference type="OrthoDB" id="256225at2"/>
<comment type="cofactor">
    <cofactor evidence="1">
        <name>pyrroloquinoline quinone</name>
        <dbReference type="ChEBI" id="CHEBI:58442"/>
    </cofactor>
</comment>
<name>A0A1B2HP86_9PSEU</name>
<dbReference type="InterPro" id="IPR011047">
    <property type="entry name" value="Quinoprotein_ADH-like_sf"/>
</dbReference>
<evidence type="ECO:0000256" key="3">
    <source>
        <dbReference type="ARBA" id="ARBA00023002"/>
    </source>
</evidence>
<dbReference type="EMBL" id="CP016793">
    <property type="protein sequence ID" value="ANZ39537.1"/>
    <property type="molecule type" value="Genomic_DNA"/>
</dbReference>
<dbReference type="PANTHER" id="PTHR32303:SF10">
    <property type="entry name" value="OUTER MEMBRANE PROTEIN ASSEMBLY FACTOR BAMB"/>
    <property type="match status" value="1"/>
</dbReference>
<accession>A0A1B2HP86</accession>
<reference evidence="7 8" key="1">
    <citation type="submission" date="2016-07" db="EMBL/GenBank/DDBJ databases">
        <title>Complete genome sequence of the Lentzea guizhouensis DHS C013.</title>
        <authorList>
            <person name="Cao C."/>
        </authorList>
    </citation>
    <scope>NUCLEOTIDE SEQUENCE [LARGE SCALE GENOMIC DNA]</scope>
    <source>
        <strain evidence="7 8">DHS C013</strain>
    </source>
</reference>
<protein>
    <recommendedName>
        <fullName evidence="5 6">Pyrrolo-quinoline quinone repeat domain-containing protein</fullName>
    </recommendedName>
</protein>
<keyword evidence="4" id="KW-0732">Signal</keyword>
<proteinExistence type="inferred from homology"/>
<organism evidence="7 8">
    <name type="scientific">Lentzea guizhouensis</name>
    <dbReference type="NCBI Taxonomy" id="1586287"/>
    <lineage>
        <taxon>Bacteria</taxon>
        <taxon>Bacillati</taxon>
        <taxon>Actinomycetota</taxon>
        <taxon>Actinomycetes</taxon>
        <taxon>Pseudonocardiales</taxon>
        <taxon>Pseudonocardiaceae</taxon>
        <taxon>Lentzea</taxon>
    </lineage>
</organism>
<dbReference type="RefSeq" id="WP_065917878.1">
    <property type="nucleotide sequence ID" value="NZ_CP016793.1"/>
</dbReference>
<sequence length="515" mass="55211">MLKPIALLSAALVVLTAVPADAHPSGDWSGWTKDLAGTRHNAAEWRINQGTVGKLKVKWAFAYERGDYNTARSQPAVVGDTIYFGGPDGKFYARDARTGRAKWEFALPESPRYAFNSDGPTVSNGKVFFGDSTGRLFALDQRTGRELWRAQTDDNVAAMLTSSPIVHGGLVYVGTSSAENTLPRDYPCCTFRGHVDAYDVSTGALVWRHYTVPEPVEVGTWPNGAKRFEPSGAGVWSSPVIDRKTGTLYVGTGQNYTGKGGQFDSLLALDVRTGRVKWTNQVTDADTWRSACNEPDAEGYCPGLKDNTNLDYDIGATPNLFEVDRRQLVGVGQKSGVYHVFDAKTGQVVWRRQLGVPLPSGGISGIQWGSSYDGKRLYIATYFADPGKLFAVDPGTGKVLWETAAPEDGCSTGGAAGQANCARAHGVPVTSTPGVVYLGAGDGKFRAYNSRTGAILWTHDTVQDVRGVNGLTGRGGFMAGPGSGAVVSDGMVYVQSGYWPEFENPHGHVLLAFGL</sequence>
<keyword evidence="3" id="KW-0560">Oxidoreductase</keyword>
<gene>
    <name evidence="7" type="ORF">BBK82_29305</name>
</gene>
<dbReference type="Proteomes" id="UP000093053">
    <property type="component" value="Chromosome"/>
</dbReference>
<feature type="domain" description="Pyrrolo-quinoline quinone repeat" evidence="6">
    <location>
        <begin position="339"/>
        <end position="464"/>
    </location>
</feature>
<evidence type="ECO:0000256" key="4">
    <source>
        <dbReference type="SAM" id="SignalP"/>
    </source>
</evidence>
<dbReference type="InterPro" id="IPR018391">
    <property type="entry name" value="PQQ_b-propeller_rpt"/>
</dbReference>
<comment type="similarity">
    <text evidence="2">Belongs to the bacterial PQQ dehydrogenase family.</text>
</comment>
<evidence type="ECO:0000256" key="1">
    <source>
        <dbReference type="ARBA" id="ARBA00001931"/>
    </source>
</evidence>
<dbReference type="PANTHER" id="PTHR32303">
    <property type="entry name" value="QUINOPROTEIN ALCOHOL DEHYDROGENASE (CYTOCHROME C)"/>
    <property type="match status" value="1"/>
</dbReference>
<dbReference type="GO" id="GO:0016491">
    <property type="term" value="F:oxidoreductase activity"/>
    <property type="evidence" value="ECO:0007669"/>
    <property type="project" value="UniProtKB-KW"/>
</dbReference>
<dbReference type="AlphaFoldDB" id="A0A1B2HP86"/>
<feature type="domain" description="Pyrrolo-quinoline quinone repeat" evidence="5">
    <location>
        <begin position="28"/>
        <end position="288"/>
    </location>
</feature>